<dbReference type="InterPro" id="IPR033985">
    <property type="entry name" value="SusD-like_N"/>
</dbReference>
<name>A0A1H4A307_9BACT</name>
<sequence>MKLNNFFILFVILSCVISSSCKKFLSKKQNASSVVPSKLSDLQALMDNGYSVYSVTPSYMEASSDEYFLSDDLYNSFYINAQKIYTWAKFLSQEGSANDWGTVYNGVYYANLVLDLIKDINRNEQNEGEWDNIKGSALLYRAYDFLNLLWNYAKAYDSNDGSNDYGIVLRMTSNFNEKSVRATNYDSYMQVIRDAKEAIPLLPDYPLISLRPSKGAAYGLLARCYLSMRDYNSAKLYADSCLQLYNRLIDFNEDEDIVGSIENSAPFIQYNKETIFYSSMNSNYDIFTQVGFIDTTILKLYEPGDLRLTAYFSDNGYGYKFFKASYSNNIYSNFTGIATDEVLLIRAECCIRTGEIQKGLNDINTLLVKRYKTGTFTDLKDLSASEALDRVLQERRKELIMRGTRWMDIKRLNKEGRSINLKRVIDHNTFSLEPNSNFYALPLPDDLITISGIPPNEP</sequence>
<evidence type="ECO:0000259" key="7">
    <source>
        <dbReference type="Pfam" id="PF14322"/>
    </source>
</evidence>
<dbReference type="PROSITE" id="PS51257">
    <property type="entry name" value="PROKAR_LIPOPROTEIN"/>
    <property type="match status" value="1"/>
</dbReference>
<evidence type="ECO:0000313" key="9">
    <source>
        <dbReference type="Proteomes" id="UP000199041"/>
    </source>
</evidence>
<protein>
    <submittedName>
        <fullName evidence="8">SusD family protein</fullName>
    </submittedName>
</protein>
<dbReference type="SUPFAM" id="SSF48452">
    <property type="entry name" value="TPR-like"/>
    <property type="match status" value="1"/>
</dbReference>
<dbReference type="Proteomes" id="UP000199041">
    <property type="component" value="Unassembled WGS sequence"/>
</dbReference>
<dbReference type="Gene3D" id="1.25.40.390">
    <property type="match status" value="1"/>
</dbReference>
<comment type="subcellular location">
    <subcellularLocation>
        <location evidence="1">Cell outer membrane</location>
    </subcellularLocation>
</comment>
<keyword evidence="5" id="KW-0998">Cell outer membrane</keyword>
<evidence type="ECO:0000256" key="3">
    <source>
        <dbReference type="ARBA" id="ARBA00022729"/>
    </source>
</evidence>
<feature type="domain" description="RagB/SusD" evidence="6">
    <location>
        <begin position="340"/>
        <end position="414"/>
    </location>
</feature>
<gene>
    <name evidence="8" type="ORF">SAMN05192529_11317</name>
</gene>
<evidence type="ECO:0000256" key="2">
    <source>
        <dbReference type="ARBA" id="ARBA00006275"/>
    </source>
</evidence>
<dbReference type="InterPro" id="IPR012944">
    <property type="entry name" value="SusD_RagB_dom"/>
</dbReference>
<reference evidence="8 9" key="1">
    <citation type="submission" date="2016-10" db="EMBL/GenBank/DDBJ databases">
        <authorList>
            <person name="de Groot N.N."/>
        </authorList>
    </citation>
    <scope>NUCLEOTIDE SEQUENCE [LARGE SCALE GENOMIC DNA]</scope>
    <source>
        <strain evidence="8 9">Vu-144</strain>
    </source>
</reference>
<dbReference type="GO" id="GO:0009279">
    <property type="term" value="C:cell outer membrane"/>
    <property type="evidence" value="ECO:0007669"/>
    <property type="project" value="UniProtKB-SubCell"/>
</dbReference>
<accession>A0A1H4A307</accession>
<keyword evidence="9" id="KW-1185">Reference proteome</keyword>
<dbReference type="InterPro" id="IPR011990">
    <property type="entry name" value="TPR-like_helical_dom_sf"/>
</dbReference>
<dbReference type="EMBL" id="FNQY01000013">
    <property type="protein sequence ID" value="SEA30178.1"/>
    <property type="molecule type" value="Genomic_DNA"/>
</dbReference>
<organism evidence="8 9">
    <name type="scientific">Arachidicoccus rhizosphaerae</name>
    <dbReference type="NCBI Taxonomy" id="551991"/>
    <lineage>
        <taxon>Bacteria</taxon>
        <taxon>Pseudomonadati</taxon>
        <taxon>Bacteroidota</taxon>
        <taxon>Chitinophagia</taxon>
        <taxon>Chitinophagales</taxon>
        <taxon>Chitinophagaceae</taxon>
        <taxon>Arachidicoccus</taxon>
    </lineage>
</organism>
<evidence type="ECO:0000256" key="4">
    <source>
        <dbReference type="ARBA" id="ARBA00023136"/>
    </source>
</evidence>
<evidence type="ECO:0000313" key="8">
    <source>
        <dbReference type="EMBL" id="SEA30178.1"/>
    </source>
</evidence>
<proteinExistence type="inferred from homology"/>
<dbReference type="STRING" id="551991.SAMN05192529_11317"/>
<evidence type="ECO:0000256" key="5">
    <source>
        <dbReference type="ARBA" id="ARBA00023237"/>
    </source>
</evidence>
<feature type="domain" description="SusD-like N-terminal" evidence="7">
    <location>
        <begin position="24"/>
        <end position="226"/>
    </location>
</feature>
<keyword evidence="4" id="KW-0472">Membrane</keyword>
<dbReference type="AlphaFoldDB" id="A0A1H4A307"/>
<dbReference type="Pfam" id="PF14322">
    <property type="entry name" value="SusD-like_3"/>
    <property type="match status" value="1"/>
</dbReference>
<evidence type="ECO:0000256" key="1">
    <source>
        <dbReference type="ARBA" id="ARBA00004442"/>
    </source>
</evidence>
<keyword evidence="3" id="KW-0732">Signal</keyword>
<comment type="similarity">
    <text evidence="2">Belongs to the SusD family.</text>
</comment>
<evidence type="ECO:0000259" key="6">
    <source>
        <dbReference type="Pfam" id="PF07980"/>
    </source>
</evidence>
<dbReference type="Pfam" id="PF07980">
    <property type="entry name" value="SusD_RagB"/>
    <property type="match status" value="1"/>
</dbReference>